<evidence type="ECO:0000313" key="6">
    <source>
        <dbReference type="EMBL" id="EAX91760.1"/>
    </source>
</evidence>
<evidence type="ECO:0000256" key="5">
    <source>
        <dbReference type="SAM" id="Phobius"/>
    </source>
</evidence>
<feature type="transmembrane region" description="Helical" evidence="5">
    <location>
        <begin position="30"/>
        <end position="50"/>
    </location>
</feature>
<evidence type="ECO:0000313" key="7">
    <source>
        <dbReference type="Proteomes" id="UP000001542"/>
    </source>
</evidence>
<dbReference type="GO" id="GO:0015377">
    <property type="term" value="F:chloride:monoatomic cation symporter activity"/>
    <property type="evidence" value="ECO:0007669"/>
    <property type="project" value="InterPro"/>
</dbReference>
<keyword evidence="2 5" id="KW-0812">Transmembrane</keyword>
<evidence type="ECO:0000256" key="1">
    <source>
        <dbReference type="ARBA" id="ARBA00004141"/>
    </source>
</evidence>
<dbReference type="AlphaFoldDB" id="A2FTJ8"/>
<evidence type="ECO:0000256" key="2">
    <source>
        <dbReference type="ARBA" id="ARBA00022692"/>
    </source>
</evidence>
<dbReference type="GO" id="GO:0016020">
    <property type="term" value="C:membrane"/>
    <property type="evidence" value="ECO:0007669"/>
    <property type="project" value="UniProtKB-SubCell"/>
</dbReference>
<evidence type="ECO:0000256" key="4">
    <source>
        <dbReference type="ARBA" id="ARBA00023136"/>
    </source>
</evidence>
<accession>A2FTJ8</accession>
<proteinExistence type="predicted"/>
<dbReference type="PANTHER" id="PTHR11827:SF72">
    <property type="entry name" value="GH08340P"/>
    <property type="match status" value="1"/>
</dbReference>
<dbReference type="InParanoid" id="A2FTJ8"/>
<dbReference type="Proteomes" id="UP000001542">
    <property type="component" value="Unassembled WGS sequence"/>
</dbReference>
<sequence>MVSPGFTALTGCFAYASNLKRPQKMIPRGLWWSFGVYVLLWHVTIILIALCSERQFLIDNIVAPLVSFNVNRWICLVTFIVFGLYNSMSSVNSEVGYLVDLAADELIPPIKWHYNYWFPLAITAIFVAIGNLDFTANINTIFFLQISFVMNMCVFIASMLHIPG</sequence>
<feature type="transmembrane region" description="Helical" evidence="5">
    <location>
        <begin position="141"/>
        <end position="162"/>
    </location>
</feature>
<dbReference type="KEGG" id="tva:4749461"/>
<organism evidence="6 7">
    <name type="scientific">Trichomonas vaginalis (strain ATCC PRA-98 / G3)</name>
    <dbReference type="NCBI Taxonomy" id="412133"/>
    <lineage>
        <taxon>Eukaryota</taxon>
        <taxon>Metamonada</taxon>
        <taxon>Parabasalia</taxon>
        <taxon>Trichomonadida</taxon>
        <taxon>Trichomonadidae</taxon>
        <taxon>Trichomonas</taxon>
    </lineage>
</organism>
<keyword evidence="3 5" id="KW-1133">Transmembrane helix</keyword>
<keyword evidence="4 5" id="KW-0472">Membrane</keyword>
<keyword evidence="7" id="KW-1185">Reference proteome</keyword>
<dbReference type="VEuPathDB" id="TrichDB:TVAG_437400"/>
<feature type="transmembrane region" description="Helical" evidence="5">
    <location>
        <begin position="116"/>
        <end position="134"/>
    </location>
</feature>
<dbReference type="InterPro" id="IPR004842">
    <property type="entry name" value="SLC12A_fam"/>
</dbReference>
<protein>
    <recommendedName>
        <fullName evidence="8">Amino acid transporter transmembrane domain-containing protein</fullName>
    </recommendedName>
</protein>
<dbReference type="RefSeq" id="XP_001304690.1">
    <property type="nucleotide sequence ID" value="XM_001304689.1"/>
</dbReference>
<dbReference type="EMBL" id="DS114012">
    <property type="protein sequence ID" value="EAX91760.1"/>
    <property type="molecule type" value="Genomic_DNA"/>
</dbReference>
<feature type="transmembrane region" description="Helical" evidence="5">
    <location>
        <begin position="62"/>
        <end position="85"/>
    </location>
</feature>
<dbReference type="VEuPathDB" id="TrichDB:TVAGG3_0476760"/>
<dbReference type="Gene3D" id="1.20.1740.10">
    <property type="entry name" value="Amino acid/polyamine transporter I"/>
    <property type="match status" value="1"/>
</dbReference>
<evidence type="ECO:0008006" key="8">
    <source>
        <dbReference type="Google" id="ProtNLM"/>
    </source>
</evidence>
<reference evidence="6" key="2">
    <citation type="journal article" date="2007" name="Science">
        <title>Draft genome sequence of the sexually transmitted pathogen Trichomonas vaginalis.</title>
        <authorList>
            <person name="Carlton J.M."/>
            <person name="Hirt R.P."/>
            <person name="Silva J.C."/>
            <person name="Delcher A.L."/>
            <person name="Schatz M."/>
            <person name="Zhao Q."/>
            <person name="Wortman J.R."/>
            <person name="Bidwell S.L."/>
            <person name="Alsmark U.C.M."/>
            <person name="Besteiro S."/>
            <person name="Sicheritz-Ponten T."/>
            <person name="Noel C.J."/>
            <person name="Dacks J.B."/>
            <person name="Foster P.G."/>
            <person name="Simillion C."/>
            <person name="Van de Peer Y."/>
            <person name="Miranda-Saavedra D."/>
            <person name="Barton G.J."/>
            <person name="Westrop G.D."/>
            <person name="Mueller S."/>
            <person name="Dessi D."/>
            <person name="Fiori P.L."/>
            <person name="Ren Q."/>
            <person name="Paulsen I."/>
            <person name="Zhang H."/>
            <person name="Bastida-Corcuera F.D."/>
            <person name="Simoes-Barbosa A."/>
            <person name="Brown M.T."/>
            <person name="Hayes R.D."/>
            <person name="Mukherjee M."/>
            <person name="Okumura C.Y."/>
            <person name="Schneider R."/>
            <person name="Smith A.J."/>
            <person name="Vanacova S."/>
            <person name="Villalvazo M."/>
            <person name="Haas B.J."/>
            <person name="Pertea M."/>
            <person name="Feldblyum T.V."/>
            <person name="Utterback T.R."/>
            <person name="Shu C.L."/>
            <person name="Osoegawa K."/>
            <person name="de Jong P.J."/>
            <person name="Hrdy I."/>
            <person name="Horvathova L."/>
            <person name="Zubacova Z."/>
            <person name="Dolezal P."/>
            <person name="Malik S.B."/>
            <person name="Logsdon J.M. Jr."/>
            <person name="Henze K."/>
            <person name="Gupta A."/>
            <person name="Wang C.C."/>
            <person name="Dunne R.L."/>
            <person name="Upcroft J.A."/>
            <person name="Upcroft P."/>
            <person name="White O."/>
            <person name="Salzberg S.L."/>
            <person name="Tang P."/>
            <person name="Chiu C.-H."/>
            <person name="Lee Y.-S."/>
            <person name="Embley T.M."/>
            <person name="Coombs G.H."/>
            <person name="Mottram J.C."/>
            <person name="Tachezy J."/>
            <person name="Fraser-Liggett C.M."/>
            <person name="Johnson P.J."/>
        </authorList>
    </citation>
    <scope>NUCLEOTIDE SEQUENCE [LARGE SCALE GENOMIC DNA]</scope>
    <source>
        <strain evidence="6">G3</strain>
    </source>
</reference>
<dbReference type="PANTHER" id="PTHR11827">
    <property type="entry name" value="SOLUTE CARRIER FAMILY 12, CATION COTRANSPORTERS"/>
    <property type="match status" value="1"/>
</dbReference>
<reference evidence="6" key="1">
    <citation type="submission" date="2006-10" db="EMBL/GenBank/DDBJ databases">
        <authorList>
            <person name="Amadeo P."/>
            <person name="Zhao Q."/>
            <person name="Wortman J."/>
            <person name="Fraser-Liggett C."/>
            <person name="Carlton J."/>
        </authorList>
    </citation>
    <scope>NUCLEOTIDE SEQUENCE</scope>
    <source>
        <strain evidence="6">G3</strain>
    </source>
</reference>
<evidence type="ECO:0000256" key="3">
    <source>
        <dbReference type="ARBA" id="ARBA00022989"/>
    </source>
</evidence>
<name>A2FTJ8_TRIV3</name>
<comment type="subcellular location">
    <subcellularLocation>
        <location evidence="1">Membrane</location>
        <topology evidence="1">Multi-pass membrane protein</topology>
    </subcellularLocation>
</comment>
<gene>
    <name evidence="6" type="ORF">TVAG_317490</name>
</gene>